<dbReference type="EMBL" id="CAJVQA010009527">
    <property type="protein sequence ID" value="CAG8685968.1"/>
    <property type="molecule type" value="Genomic_DNA"/>
</dbReference>
<evidence type="ECO:0000313" key="1">
    <source>
        <dbReference type="EMBL" id="CAG8685968.1"/>
    </source>
</evidence>
<evidence type="ECO:0000313" key="2">
    <source>
        <dbReference type="Proteomes" id="UP000789759"/>
    </source>
</evidence>
<comment type="caution">
    <text evidence="1">The sequence shown here is derived from an EMBL/GenBank/DDBJ whole genome shotgun (WGS) entry which is preliminary data.</text>
</comment>
<protein>
    <submittedName>
        <fullName evidence="1">20659_t:CDS:1</fullName>
    </submittedName>
</protein>
<keyword evidence="2" id="KW-1185">Reference proteome</keyword>
<proteinExistence type="predicted"/>
<feature type="non-terminal residue" evidence="1">
    <location>
        <position position="1"/>
    </location>
</feature>
<reference evidence="1" key="1">
    <citation type="submission" date="2021-06" db="EMBL/GenBank/DDBJ databases">
        <authorList>
            <person name="Kallberg Y."/>
            <person name="Tangrot J."/>
            <person name="Rosling A."/>
        </authorList>
    </citation>
    <scope>NUCLEOTIDE SEQUENCE</scope>
    <source>
        <strain evidence="1">FL966</strain>
    </source>
</reference>
<dbReference type="Proteomes" id="UP000789759">
    <property type="component" value="Unassembled WGS sequence"/>
</dbReference>
<sequence length="51" mass="5948">QQYQEADTNYFTEIRMEVGKEKVNENILVEPTEIKQIELKDLISLPTSSFS</sequence>
<gene>
    <name evidence="1" type="ORF">CPELLU_LOCUS11068</name>
</gene>
<dbReference type="AlphaFoldDB" id="A0A9N9HKW6"/>
<accession>A0A9N9HKW6</accession>
<organism evidence="1 2">
    <name type="scientific">Cetraspora pellucida</name>
    <dbReference type="NCBI Taxonomy" id="1433469"/>
    <lineage>
        <taxon>Eukaryota</taxon>
        <taxon>Fungi</taxon>
        <taxon>Fungi incertae sedis</taxon>
        <taxon>Mucoromycota</taxon>
        <taxon>Glomeromycotina</taxon>
        <taxon>Glomeromycetes</taxon>
        <taxon>Diversisporales</taxon>
        <taxon>Gigasporaceae</taxon>
        <taxon>Cetraspora</taxon>
    </lineage>
</organism>
<name>A0A9N9HKW6_9GLOM</name>
<feature type="non-terminal residue" evidence="1">
    <location>
        <position position="51"/>
    </location>
</feature>